<keyword evidence="4" id="KW-0735">Signal-anchor</keyword>
<accession>A0AAW1QIT4</accession>
<dbReference type="GO" id="GO:0016020">
    <property type="term" value="C:membrane"/>
    <property type="evidence" value="ECO:0007669"/>
    <property type="project" value="UniProtKB-SubCell"/>
</dbReference>
<keyword evidence="10" id="KW-1185">Reference proteome</keyword>
<evidence type="ECO:0000256" key="3">
    <source>
        <dbReference type="ARBA" id="ARBA00022692"/>
    </source>
</evidence>
<keyword evidence="6" id="KW-0472">Membrane</keyword>
<name>A0AAW1QIT4_9CHLO</name>
<evidence type="ECO:0000256" key="8">
    <source>
        <dbReference type="SAM" id="SignalP"/>
    </source>
</evidence>
<dbReference type="Gene3D" id="3.90.550.50">
    <property type="match status" value="1"/>
</dbReference>
<evidence type="ECO:0000256" key="5">
    <source>
        <dbReference type="ARBA" id="ARBA00022989"/>
    </source>
</evidence>
<dbReference type="Proteomes" id="UP001438707">
    <property type="component" value="Unassembled WGS sequence"/>
</dbReference>
<evidence type="ECO:0000313" key="10">
    <source>
        <dbReference type="Proteomes" id="UP001438707"/>
    </source>
</evidence>
<reference evidence="9 10" key="1">
    <citation type="journal article" date="2024" name="Nat. Commun.">
        <title>Phylogenomics reveals the evolutionary origins of lichenization in chlorophyte algae.</title>
        <authorList>
            <person name="Puginier C."/>
            <person name="Libourel C."/>
            <person name="Otte J."/>
            <person name="Skaloud P."/>
            <person name="Haon M."/>
            <person name="Grisel S."/>
            <person name="Petersen M."/>
            <person name="Berrin J.G."/>
            <person name="Delaux P.M."/>
            <person name="Dal Grande F."/>
            <person name="Keller J."/>
        </authorList>
    </citation>
    <scope>NUCLEOTIDE SEQUENCE [LARGE SCALE GENOMIC DNA]</scope>
    <source>
        <strain evidence="9 10">SAG 2145</strain>
    </source>
</reference>
<dbReference type="InterPro" id="IPR026050">
    <property type="entry name" value="C1GALT1/C1GALT1_chp1"/>
</dbReference>
<comment type="caution">
    <text evidence="9">The sequence shown here is derived from an EMBL/GenBank/DDBJ whole genome shotgun (WGS) entry which is preliminary data.</text>
</comment>
<evidence type="ECO:0000313" key="9">
    <source>
        <dbReference type="EMBL" id="KAK9821379.1"/>
    </source>
</evidence>
<protein>
    <submittedName>
        <fullName evidence="9">Uncharacterized protein</fullName>
    </submittedName>
</protein>
<evidence type="ECO:0000256" key="2">
    <source>
        <dbReference type="ARBA" id="ARBA00006462"/>
    </source>
</evidence>
<comment type="subcellular location">
    <subcellularLocation>
        <location evidence="1">Membrane</location>
        <topology evidence="1">Single-pass type II membrane protein</topology>
    </subcellularLocation>
</comment>
<evidence type="ECO:0000256" key="7">
    <source>
        <dbReference type="SAM" id="MobiDB-lite"/>
    </source>
</evidence>
<evidence type="ECO:0000256" key="4">
    <source>
        <dbReference type="ARBA" id="ARBA00022968"/>
    </source>
</evidence>
<evidence type="ECO:0000256" key="6">
    <source>
        <dbReference type="ARBA" id="ARBA00023136"/>
    </source>
</evidence>
<dbReference type="EMBL" id="JALJOS010000038">
    <property type="protein sequence ID" value="KAK9821379.1"/>
    <property type="molecule type" value="Genomic_DNA"/>
</dbReference>
<keyword evidence="8" id="KW-0732">Signal</keyword>
<feature type="chain" id="PRO_5043530948" evidence="8">
    <location>
        <begin position="30"/>
        <end position="493"/>
    </location>
</feature>
<feature type="signal peptide" evidence="8">
    <location>
        <begin position="1"/>
        <end position="29"/>
    </location>
</feature>
<comment type="similarity">
    <text evidence="2">Belongs to the glycosyltransferase 31 family. Beta3-Gal-T subfamily.</text>
</comment>
<keyword evidence="3" id="KW-0812">Transmembrane</keyword>
<proteinExistence type="inferred from homology"/>
<dbReference type="PANTHER" id="PTHR23033:SF50">
    <property type="entry name" value="HEXOSYLTRANSFERASE"/>
    <property type="match status" value="1"/>
</dbReference>
<sequence>MVQVAGVLGLSSALLLLLHATALSGVSEAKPAHSRAGLQKGLRSASRQRPSDQKLVQQGDTWQAQATTEQTLDGSSAGSEQQAAPRYTRADILSVMPADLSRMSLVEASRSWRKGVRTYIIADKPVSEDVAAKAKLNRETWDVYTDIQKSEDMIGPRAGDLRAGLGPFIANNTLPADSWKWMLYGDDDTVFFMDNVLKLLNELDHNVPYFISDCIWWPMNGNGTKLHPNREAPRCLPCDYRDPLLDTGGCPGHSGWIAPKACPCTPSTIFQGDWDYGEPAMADGRGLFDRENSKFIIRPGDWNSPYQGWWYMIHGGAGAIISSAAMKRASFKDVEDFSLSIPPQSGDSLTHKIFWQIMDLAPTDPGYGFCRPHIQMFDLGFKGPRTRGPEDTGTLDQGADPLGVIERLQRALGATGKCDAECEDQLSHMISTHIRSRYAAIDLRQKEPIADPNEDGPPQYKAAVQVIEQLSQLYEQYSSKHADRAHYVPLWTD</sequence>
<dbReference type="PANTHER" id="PTHR23033">
    <property type="entry name" value="BETA1,3-GALACTOSYLTRANSFERASE"/>
    <property type="match status" value="1"/>
</dbReference>
<evidence type="ECO:0000256" key="1">
    <source>
        <dbReference type="ARBA" id="ARBA00004606"/>
    </source>
</evidence>
<organism evidence="9 10">
    <name type="scientific">Apatococcus lobatus</name>
    <dbReference type="NCBI Taxonomy" id="904363"/>
    <lineage>
        <taxon>Eukaryota</taxon>
        <taxon>Viridiplantae</taxon>
        <taxon>Chlorophyta</taxon>
        <taxon>core chlorophytes</taxon>
        <taxon>Trebouxiophyceae</taxon>
        <taxon>Chlorellales</taxon>
        <taxon>Chlorellaceae</taxon>
        <taxon>Apatococcus</taxon>
    </lineage>
</organism>
<gene>
    <name evidence="9" type="ORF">WJX74_005717</name>
</gene>
<keyword evidence="5" id="KW-1133">Transmembrane helix</keyword>
<dbReference type="AlphaFoldDB" id="A0AAW1QIT4"/>
<feature type="region of interest" description="Disordered" evidence="7">
    <location>
        <begin position="29"/>
        <end position="62"/>
    </location>
</feature>